<accession>A0A3N6YFD4</accession>
<proteinExistence type="predicted"/>
<reference evidence="2 3" key="1">
    <citation type="submission" date="2018-11" db="EMBL/GenBank/DDBJ databases">
        <authorList>
            <person name="Li F."/>
        </authorList>
    </citation>
    <scope>NUCLEOTIDE SEQUENCE [LARGE SCALE GENOMIC DNA]</scope>
    <source>
        <strain evidence="2 3">YS17T</strain>
    </source>
</reference>
<protein>
    <recommendedName>
        <fullName evidence="1">DUF7455 domain-containing protein</fullName>
    </recommendedName>
</protein>
<dbReference type="InterPro" id="IPR055878">
    <property type="entry name" value="DUF7455"/>
</dbReference>
<organism evidence="2 3">
    <name type="scientific">Aeromicrobium camelliae</name>
    <dbReference type="NCBI Taxonomy" id="1538144"/>
    <lineage>
        <taxon>Bacteria</taxon>
        <taxon>Bacillati</taxon>
        <taxon>Actinomycetota</taxon>
        <taxon>Actinomycetes</taxon>
        <taxon>Propionibacteriales</taxon>
        <taxon>Nocardioidaceae</taxon>
        <taxon>Aeromicrobium</taxon>
    </lineage>
</organism>
<keyword evidence="3" id="KW-1185">Reference proteome</keyword>
<dbReference type="OrthoDB" id="3539048at2"/>
<dbReference type="EMBL" id="RQJX01000006">
    <property type="protein sequence ID" value="RQN08514.1"/>
    <property type="molecule type" value="Genomic_DNA"/>
</dbReference>
<feature type="domain" description="DUF7455" evidence="1">
    <location>
        <begin position="10"/>
        <end position="63"/>
    </location>
</feature>
<name>A0A3N6YFD4_9ACTN</name>
<comment type="caution">
    <text evidence="2">The sequence shown here is derived from an EMBL/GenBank/DDBJ whole genome shotgun (WGS) entry which is preliminary data.</text>
</comment>
<dbReference type="Pfam" id="PF24254">
    <property type="entry name" value="DUF7455"/>
    <property type="match status" value="1"/>
</dbReference>
<sequence>MTATAELSALTAGDRCDRCGAQAYVRVELTAGAELLFCAHHARQHEDKLREVAINIHDESGRLNA</sequence>
<evidence type="ECO:0000313" key="2">
    <source>
        <dbReference type="EMBL" id="RQN08514.1"/>
    </source>
</evidence>
<gene>
    <name evidence="2" type="ORF">EHW97_06405</name>
</gene>
<evidence type="ECO:0000259" key="1">
    <source>
        <dbReference type="Pfam" id="PF24254"/>
    </source>
</evidence>
<dbReference type="AlphaFoldDB" id="A0A3N6YFD4"/>
<evidence type="ECO:0000313" key="3">
    <source>
        <dbReference type="Proteomes" id="UP000275225"/>
    </source>
</evidence>
<dbReference type="Proteomes" id="UP000275225">
    <property type="component" value="Unassembled WGS sequence"/>
</dbReference>